<dbReference type="STRING" id="641025.SAMN05421507_116133"/>
<evidence type="ECO:0000313" key="3">
    <source>
        <dbReference type="Proteomes" id="UP000199691"/>
    </source>
</evidence>
<dbReference type="Proteomes" id="UP000199691">
    <property type="component" value="Unassembled WGS sequence"/>
</dbReference>
<dbReference type="AlphaFoldDB" id="A0A1H0W115"/>
<feature type="coiled-coil region" evidence="1">
    <location>
        <begin position="118"/>
        <end position="145"/>
    </location>
</feature>
<evidence type="ECO:0008006" key="4">
    <source>
        <dbReference type="Google" id="ProtNLM"/>
    </source>
</evidence>
<evidence type="ECO:0000313" key="2">
    <source>
        <dbReference type="EMBL" id="SDP84056.1"/>
    </source>
</evidence>
<sequence length="154" mass="16372">MTQENAGADAVLGAVAGVAGGAVAGAVSALKAANSVMDRVSESFSSGGGTQKFHVEKDTVLKAGKIIYSQYKLLSDEYQDKVDLLRIRTAGGDKVTTDVVEAWNDRLVFHADSYGNRISAYIDALKNLSDQLEASARQYGFTEEEITATFGSKL</sequence>
<name>A0A1H0W115_9PSEU</name>
<protein>
    <recommendedName>
        <fullName evidence="4">Excreted virulence factor EspC, type VII ESX diderm</fullName>
    </recommendedName>
</protein>
<keyword evidence="1" id="KW-0175">Coiled coil</keyword>
<reference evidence="3" key="1">
    <citation type="submission" date="2016-10" db="EMBL/GenBank/DDBJ databases">
        <authorList>
            <person name="Varghese N."/>
            <person name="Submissions S."/>
        </authorList>
    </citation>
    <scope>NUCLEOTIDE SEQUENCE [LARGE SCALE GENOMIC DNA]</scope>
    <source>
        <strain evidence="3">CGMCC 4.6609</strain>
    </source>
</reference>
<evidence type="ECO:0000256" key="1">
    <source>
        <dbReference type="SAM" id="Coils"/>
    </source>
</evidence>
<organism evidence="2 3">
    <name type="scientific">Lentzea jiangxiensis</name>
    <dbReference type="NCBI Taxonomy" id="641025"/>
    <lineage>
        <taxon>Bacteria</taxon>
        <taxon>Bacillati</taxon>
        <taxon>Actinomycetota</taxon>
        <taxon>Actinomycetes</taxon>
        <taxon>Pseudonocardiales</taxon>
        <taxon>Pseudonocardiaceae</taxon>
        <taxon>Lentzea</taxon>
    </lineage>
</organism>
<proteinExistence type="predicted"/>
<gene>
    <name evidence="2" type="ORF">SAMN05421507_116133</name>
</gene>
<accession>A0A1H0W115</accession>
<dbReference type="EMBL" id="FNIX01000016">
    <property type="protein sequence ID" value="SDP84056.1"/>
    <property type="molecule type" value="Genomic_DNA"/>
</dbReference>
<keyword evidence="3" id="KW-1185">Reference proteome</keyword>